<sequence>MASSVQNHAVNQQEGPNESKQVLEPLGTPLSAEAGTQRKQLCGASSGSGEKGRLGTGRLNRTDEREKDTGVETCSYKPRAPAAPSDRPQGKCRQEGGRQNNLSLANILPFSGRGCSPSPSGASSGGVASTESVFSRWDWHAGPGRAGCVCTCHSVLCQR</sequence>
<feature type="compositionally biased region" description="Basic and acidic residues" evidence="1">
    <location>
        <begin position="60"/>
        <end position="70"/>
    </location>
</feature>
<proteinExistence type="predicted"/>
<dbReference type="EMBL" id="SRLO01000179">
    <property type="protein sequence ID" value="TNN69166.1"/>
    <property type="molecule type" value="Genomic_DNA"/>
</dbReference>
<gene>
    <name evidence="2" type="ORF">EYF80_020633</name>
</gene>
<organism evidence="2 3">
    <name type="scientific">Liparis tanakae</name>
    <name type="common">Tanaka's snailfish</name>
    <dbReference type="NCBI Taxonomy" id="230148"/>
    <lineage>
        <taxon>Eukaryota</taxon>
        <taxon>Metazoa</taxon>
        <taxon>Chordata</taxon>
        <taxon>Craniata</taxon>
        <taxon>Vertebrata</taxon>
        <taxon>Euteleostomi</taxon>
        <taxon>Actinopterygii</taxon>
        <taxon>Neopterygii</taxon>
        <taxon>Teleostei</taxon>
        <taxon>Neoteleostei</taxon>
        <taxon>Acanthomorphata</taxon>
        <taxon>Eupercaria</taxon>
        <taxon>Perciformes</taxon>
        <taxon>Cottioidei</taxon>
        <taxon>Cottales</taxon>
        <taxon>Liparidae</taxon>
        <taxon>Liparis</taxon>
    </lineage>
</organism>
<comment type="caution">
    <text evidence="2">The sequence shown here is derived from an EMBL/GenBank/DDBJ whole genome shotgun (WGS) entry which is preliminary data.</text>
</comment>
<protein>
    <submittedName>
        <fullName evidence="2">Uncharacterized protein</fullName>
    </submittedName>
</protein>
<dbReference type="Proteomes" id="UP000314294">
    <property type="component" value="Unassembled WGS sequence"/>
</dbReference>
<feature type="compositionally biased region" description="Polar residues" evidence="1">
    <location>
        <begin position="1"/>
        <end position="20"/>
    </location>
</feature>
<evidence type="ECO:0000313" key="3">
    <source>
        <dbReference type="Proteomes" id="UP000314294"/>
    </source>
</evidence>
<feature type="region of interest" description="Disordered" evidence="1">
    <location>
        <begin position="1"/>
        <end position="99"/>
    </location>
</feature>
<evidence type="ECO:0000256" key="1">
    <source>
        <dbReference type="SAM" id="MobiDB-lite"/>
    </source>
</evidence>
<name>A0A4Z2HTI6_9TELE</name>
<keyword evidence="3" id="KW-1185">Reference proteome</keyword>
<reference evidence="2 3" key="1">
    <citation type="submission" date="2019-03" db="EMBL/GenBank/DDBJ databases">
        <title>First draft genome of Liparis tanakae, snailfish: a comprehensive survey of snailfish specific genes.</title>
        <authorList>
            <person name="Kim W."/>
            <person name="Song I."/>
            <person name="Jeong J.-H."/>
            <person name="Kim D."/>
            <person name="Kim S."/>
            <person name="Ryu S."/>
            <person name="Song J.Y."/>
            <person name="Lee S.K."/>
        </authorList>
    </citation>
    <scope>NUCLEOTIDE SEQUENCE [LARGE SCALE GENOMIC DNA]</scope>
    <source>
        <tissue evidence="2">Muscle</tissue>
    </source>
</reference>
<accession>A0A4Z2HTI6</accession>
<evidence type="ECO:0000313" key="2">
    <source>
        <dbReference type="EMBL" id="TNN69166.1"/>
    </source>
</evidence>
<feature type="compositionally biased region" description="Polar residues" evidence="1">
    <location>
        <begin position="37"/>
        <end position="48"/>
    </location>
</feature>
<dbReference type="AlphaFoldDB" id="A0A4Z2HTI6"/>